<dbReference type="Pfam" id="PF04542">
    <property type="entry name" value="Sigma70_r2"/>
    <property type="match status" value="1"/>
</dbReference>
<dbReference type="InterPro" id="IPR013324">
    <property type="entry name" value="RNA_pol_sigma_r3/r4-like"/>
</dbReference>
<evidence type="ECO:0000259" key="7">
    <source>
        <dbReference type="Pfam" id="PF08281"/>
    </source>
</evidence>
<dbReference type="SUPFAM" id="SSF88946">
    <property type="entry name" value="Sigma2 domain of RNA polymerase sigma factors"/>
    <property type="match status" value="1"/>
</dbReference>
<dbReference type="eggNOG" id="COG1595">
    <property type="taxonomic scope" value="Bacteria"/>
</dbReference>
<keyword evidence="9" id="KW-1185">Reference proteome</keyword>
<feature type="domain" description="RNA polymerase sigma factor 70 region 4 type 2" evidence="7">
    <location>
        <begin position="124"/>
        <end position="176"/>
    </location>
</feature>
<dbReference type="InterPro" id="IPR014284">
    <property type="entry name" value="RNA_pol_sigma-70_dom"/>
</dbReference>
<organism evidence="8 9">
    <name type="scientific">Syntrophobotulus glycolicus (strain DSM 8271 / FlGlyR)</name>
    <dbReference type="NCBI Taxonomy" id="645991"/>
    <lineage>
        <taxon>Bacteria</taxon>
        <taxon>Bacillati</taxon>
        <taxon>Bacillota</taxon>
        <taxon>Clostridia</taxon>
        <taxon>Eubacteriales</taxon>
        <taxon>Desulfitobacteriaceae</taxon>
        <taxon>Syntrophobotulus</taxon>
    </lineage>
</organism>
<reference evidence="8 9" key="1">
    <citation type="journal article" date="2011" name="Stand. Genomic Sci.">
        <title>Complete genome sequence of Syntrophobotulus glycolicus type strain (FlGlyR).</title>
        <authorList>
            <person name="Han C."/>
            <person name="Mwirichia R."/>
            <person name="Chertkov O."/>
            <person name="Held B."/>
            <person name="Lapidus A."/>
            <person name="Nolan M."/>
            <person name="Lucas S."/>
            <person name="Hammon N."/>
            <person name="Deshpande S."/>
            <person name="Cheng J.F."/>
            <person name="Tapia R."/>
            <person name="Goodwin L."/>
            <person name="Pitluck S."/>
            <person name="Huntemann M."/>
            <person name="Liolios K."/>
            <person name="Ivanova N."/>
            <person name="Pagani I."/>
            <person name="Mavromatis K."/>
            <person name="Ovchinikova G."/>
            <person name="Pati A."/>
            <person name="Chen A."/>
            <person name="Palaniappan K."/>
            <person name="Land M."/>
            <person name="Hauser L."/>
            <person name="Brambilla E.M."/>
            <person name="Rohde M."/>
            <person name="Spring S."/>
            <person name="Sikorski J."/>
            <person name="Goker M."/>
            <person name="Woyke T."/>
            <person name="Bristow J."/>
            <person name="Eisen J.A."/>
            <person name="Markowitz V."/>
            <person name="Hugenholtz P."/>
            <person name="Kyrpides N.C."/>
            <person name="Klenk H.P."/>
            <person name="Detter J.C."/>
        </authorList>
    </citation>
    <scope>NUCLEOTIDE SEQUENCE [LARGE SCALE GENOMIC DNA]</scope>
    <source>
        <strain evidence="9">DSM 8271 / FlGlyR</strain>
    </source>
</reference>
<evidence type="ECO:0000256" key="5">
    <source>
        <dbReference type="ARBA" id="ARBA00023163"/>
    </source>
</evidence>
<dbReference type="GO" id="GO:0003677">
    <property type="term" value="F:DNA binding"/>
    <property type="evidence" value="ECO:0007669"/>
    <property type="project" value="UniProtKB-KW"/>
</dbReference>
<accession>F0SWI2</accession>
<keyword evidence="5" id="KW-0804">Transcription</keyword>
<dbReference type="Proteomes" id="UP000007488">
    <property type="component" value="Chromosome"/>
</dbReference>
<dbReference type="Gene3D" id="1.10.1740.10">
    <property type="match status" value="1"/>
</dbReference>
<dbReference type="RefSeq" id="WP_013624618.1">
    <property type="nucleotide sequence ID" value="NC_015172.1"/>
</dbReference>
<dbReference type="PANTHER" id="PTHR43133">
    <property type="entry name" value="RNA POLYMERASE ECF-TYPE SIGMA FACTO"/>
    <property type="match status" value="1"/>
</dbReference>
<evidence type="ECO:0000256" key="3">
    <source>
        <dbReference type="ARBA" id="ARBA00023082"/>
    </source>
</evidence>
<evidence type="ECO:0000313" key="9">
    <source>
        <dbReference type="Proteomes" id="UP000007488"/>
    </source>
</evidence>
<sequence>MEINGTNYVLQMKKKNKKALKFVMDSYGNLIYGIVRNVLNTGNDEQQNIEECINDVFLSVWSNIESFDETKGNFKSWIAAISKYKAIDYKKKLGKQYFLEQFAENELYDELTTESIIIAKENRRELFAALHEMNDQDREIFIRRYFLSEGIENIAQTFSVDRNVVDQRLSRGRKFLKEKLASKGEICNG</sequence>
<dbReference type="Pfam" id="PF08281">
    <property type="entry name" value="Sigma70_r4_2"/>
    <property type="match status" value="1"/>
</dbReference>
<dbReference type="InterPro" id="IPR007627">
    <property type="entry name" value="RNA_pol_sigma70_r2"/>
</dbReference>
<keyword evidence="4" id="KW-0238">DNA-binding</keyword>
<dbReference type="InterPro" id="IPR036388">
    <property type="entry name" value="WH-like_DNA-bd_sf"/>
</dbReference>
<keyword evidence="2" id="KW-0805">Transcription regulation</keyword>
<keyword evidence="3" id="KW-0731">Sigma factor</keyword>
<dbReference type="HOGENOM" id="CLU_047691_9_7_9"/>
<dbReference type="InterPro" id="IPR013249">
    <property type="entry name" value="RNA_pol_sigma70_r4_t2"/>
</dbReference>
<evidence type="ECO:0000256" key="2">
    <source>
        <dbReference type="ARBA" id="ARBA00023015"/>
    </source>
</evidence>
<dbReference type="PANTHER" id="PTHR43133:SF8">
    <property type="entry name" value="RNA POLYMERASE SIGMA FACTOR HI_1459-RELATED"/>
    <property type="match status" value="1"/>
</dbReference>
<name>F0SWI2_SYNGF</name>
<dbReference type="EMBL" id="CP002547">
    <property type="protein sequence ID" value="ADY55748.1"/>
    <property type="molecule type" value="Genomic_DNA"/>
</dbReference>
<dbReference type="OrthoDB" id="2678696at2"/>
<dbReference type="Gene3D" id="1.10.10.10">
    <property type="entry name" value="Winged helix-like DNA-binding domain superfamily/Winged helix DNA-binding domain"/>
    <property type="match status" value="1"/>
</dbReference>
<gene>
    <name evidence="8" type="ordered locus">Sgly_1446</name>
</gene>
<evidence type="ECO:0000256" key="1">
    <source>
        <dbReference type="ARBA" id="ARBA00010641"/>
    </source>
</evidence>
<protein>
    <submittedName>
        <fullName evidence="8">RNA polymerase, sigma-24 subunit, ECF subfamily</fullName>
    </submittedName>
</protein>
<dbReference type="NCBIfam" id="TIGR02937">
    <property type="entry name" value="sigma70-ECF"/>
    <property type="match status" value="1"/>
</dbReference>
<comment type="similarity">
    <text evidence="1">Belongs to the sigma-70 factor family. ECF subfamily.</text>
</comment>
<dbReference type="InterPro" id="IPR013325">
    <property type="entry name" value="RNA_pol_sigma_r2"/>
</dbReference>
<dbReference type="InterPro" id="IPR039425">
    <property type="entry name" value="RNA_pol_sigma-70-like"/>
</dbReference>
<evidence type="ECO:0000256" key="4">
    <source>
        <dbReference type="ARBA" id="ARBA00023125"/>
    </source>
</evidence>
<dbReference type="STRING" id="645991.Sgly_1446"/>
<dbReference type="GO" id="GO:0016987">
    <property type="term" value="F:sigma factor activity"/>
    <property type="evidence" value="ECO:0007669"/>
    <property type="project" value="UniProtKB-KW"/>
</dbReference>
<evidence type="ECO:0000313" key="8">
    <source>
        <dbReference type="EMBL" id="ADY55748.1"/>
    </source>
</evidence>
<feature type="domain" description="RNA polymerase sigma-70 region 2" evidence="6">
    <location>
        <begin position="25"/>
        <end position="94"/>
    </location>
</feature>
<evidence type="ECO:0000259" key="6">
    <source>
        <dbReference type="Pfam" id="PF04542"/>
    </source>
</evidence>
<dbReference type="KEGG" id="sgy:Sgly_1446"/>
<dbReference type="AlphaFoldDB" id="F0SWI2"/>
<proteinExistence type="inferred from homology"/>
<dbReference type="GO" id="GO:0006352">
    <property type="term" value="P:DNA-templated transcription initiation"/>
    <property type="evidence" value="ECO:0007669"/>
    <property type="project" value="InterPro"/>
</dbReference>
<reference evidence="9" key="2">
    <citation type="submission" date="2011-02" db="EMBL/GenBank/DDBJ databases">
        <title>The complete genome of Syntrophobotulus glycolicus DSM 8271.</title>
        <authorList>
            <person name="Lucas S."/>
            <person name="Copeland A."/>
            <person name="Lapidus A."/>
            <person name="Bruce D."/>
            <person name="Goodwin L."/>
            <person name="Pitluck S."/>
            <person name="Kyrpides N."/>
            <person name="Mavromatis K."/>
            <person name="Pagani I."/>
            <person name="Ivanova N."/>
            <person name="Mikhailova N."/>
            <person name="Chertkov O."/>
            <person name="Held B."/>
            <person name="Detter J.C."/>
            <person name="Tapia R."/>
            <person name="Han C."/>
            <person name="Land M."/>
            <person name="Hauser L."/>
            <person name="Markowitz V."/>
            <person name="Cheng J.-F."/>
            <person name="Hugenholtz P."/>
            <person name="Woyke T."/>
            <person name="Wu D."/>
            <person name="Spring S."/>
            <person name="Schroeder M."/>
            <person name="Brambilla E."/>
            <person name="Klenk H.-P."/>
            <person name="Eisen J.A."/>
        </authorList>
    </citation>
    <scope>NUCLEOTIDE SEQUENCE [LARGE SCALE GENOMIC DNA]</scope>
    <source>
        <strain evidence="9">DSM 8271 / FlGlyR</strain>
    </source>
</reference>
<dbReference type="SUPFAM" id="SSF88659">
    <property type="entry name" value="Sigma3 and sigma4 domains of RNA polymerase sigma factors"/>
    <property type="match status" value="1"/>
</dbReference>